<dbReference type="OrthoDB" id="3562314at2759"/>
<feature type="region of interest" description="Disordered" evidence="1">
    <location>
        <begin position="144"/>
        <end position="206"/>
    </location>
</feature>
<dbReference type="AlphaFoldDB" id="A0A8K0SLZ9"/>
<evidence type="ECO:0008006" key="5">
    <source>
        <dbReference type="Google" id="ProtNLM"/>
    </source>
</evidence>
<protein>
    <recommendedName>
        <fullName evidence="5">Chitin-binding type-1 domain-containing protein</fullName>
    </recommendedName>
</protein>
<evidence type="ECO:0000256" key="1">
    <source>
        <dbReference type="SAM" id="MobiDB-lite"/>
    </source>
</evidence>
<evidence type="ECO:0000313" key="3">
    <source>
        <dbReference type="EMBL" id="KAH7311436.1"/>
    </source>
</evidence>
<organism evidence="3 4">
    <name type="scientific">Stachybotrys elegans</name>
    <dbReference type="NCBI Taxonomy" id="80388"/>
    <lineage>
        <taxon>Eukaryota</taxon>
        <taxon>Fungi</taxon>
        <taxon>Dikarya</taxon>
        <taxon>Ascomycota</taxon>
        <taxon>Pezizomycotina</taxon>
        <taxon>Sordariomycetes</taxon>
        <taxon>Hypocreomycetidae</taxon>
        <taxon>Hypocreales</taxon>
        <taxon>Stachybotryaceae</taxon>
        <taxon>Stachybotrys</taxon>
    </lineage>
</organism>
<keyword evidence="2" id="KW-0732">Signal</keyword>
<feature type="compositionally biased region" description="Low complexity" evidence="1">
    <location>
        <begin position="174"/>
        <end position="194"/>
    </location>
</feature>
<evidence type="ECO:0000256" key="2">
    <source>
        <dbReference type="SAM" id="SignalP"/>
    </source>
</evidence>
<comment type="caution">
    <text evidence="3">The sequence shown here is derived from an EMBL/GenBank/DDBJ whole genome shotgun (WGS) entry which is preliminary data.</text>
</comment>
<dbReference type="Proteomes" id="UP000813444">
    <property type="component" value="Unassembled WGS sequence"/>
</dbReference>
<feature type="signal peptide" evidence="2">
    <location>
        <begin position="1"/>
        <end position="22"/>
    </location>
</feature>
<proteinExistence type="predicted"/>
<dbReference type="EMBL" id="JAGPNK010000011">
    <property type="protein sequence ID" value="KAH7311436.1"/>
    <property type="molecule type" value="Genomic_DNA"/>
</dbReference>
<feature type="chain" id="PRO_5035448286" description="Chitin-binding type-1 domain-containing protein" evidence="2">
    <location>
        <begin position="23"/>
        <end position="206"/>
    </location>
</feature>
<accession>A0A8K0SLZ9</accession>
<name>A0A8K0SLZ9_9HYPO</name>
<feature type="compositionally biased region" description="Acidic residues" evidence="1">
    <location>
        <begin position="147"/>
        <end position="173"/>
    </location>
</feature>
<keyword evidence="4" id="KW-1185">Reference proteome</keyword>
<gene>
    <name evidence="3" type="ORF">B0I35DRAFT_411630</name>
</gene>
<sequence length="206" mass="20961">MLGIMLPIFFALLGLGPLGIQAQSSTADVGPLLTCDLTTFACPGVNGCCPISGCCGAGCCPLGYACINEGTSDQTCCPTSDPTRCGTVDPDSDSDSDSDSGSGACIGIDNCPRDPERGLAWTCVLGQTCGWSYGECNPCVPSTGGGGDDDNEDDGQDNDGQDNDGQDSDEPDDNSTNSNDDPSDSSDSSDNSNSGHSLKDACLYSF</sequence>
<reference evidence="3" key="1">
    <citation type="journal article" date="2021" name="Nat. Commun.">
        <title>Genetic determinants of endophytism in the Arabidopsis root mycobiome.</title>
        <authorList>
            <person name="Mesny F."/>
            <person name="Miyauchi S."/>
            <person name="Thiergart T."/>
            <person name="Pickel B."/>
            <person name="Atanasova L."/>
            <person name="Karlsson M."/>
            <person name="Huettel B."/>
            <person name="Barry K.W."/>
            <person name="Haridas S."/>
            <person name="Chen C."/>
            <person name="Bauer D."/>
            <person name="Andreopoulos W."/>
            <person name="Pangilinan J."/>
            <person name="LaButti K."/>
            <person name="Riley R."/>
            <person name="Lipzen A."/>
            <person name="Clum A."/>
            <person name="Drula E."/>
            <person name="Henrissat B."/>
            <person name="Kohler A."/>
            <person name="Grigoriev I.V."/>
            <person name="Martin F.M."/>
            <person name="Hacquard S."/>
        </authorList>
    </citation>
    <scope>NUCLEOTIDE SEQUENCE</scope>
    <source>
        <strain evidence="3">MPI-CAGE-CH-0235</strain>
    </source>
</reference>
<evidence type="ECO:0000313" key="4">
    <source>
        <dbReference type="Proteomes" id="UP000813444"/>
    </source>
</evidence>